<accession>A0A2P2L166</accession>
<dbReference type="EMBL" id="GGEC01031236">
    <property type="protein sequence ID" value="MBX11720.1"/>
    <property type="molecule type" value="Transcribed_RNA"/>
</dbReference>
<organism evidence="1">
    <name type="scientific">Rhizophora mucronata</name>
    <name type="common">Asiatic mangrove</name>
    <dbReference type="NCBI Taxonomy" id="61149"/>
    <lineage>
        <taxon>Eukaryota</taxon>
        <taxon>Viridiplantae</taxon>
        <taxon>Streptophyta</taxon>
        <taxon>Embryophyta</taxon>
        <taxon>Tracheophyta</taxon>
        <taxon>Spermatophyta</taxon>
        <taxon>Magnoliopsida</taxon>
        <taxon>eudicotyledons</taxon>
        <taxon>Gunneridae</taxon>
        <taxon>Pentapetalae</taxon>
        <taxon>rosids</taxon>
        <taxon>fabids</taxon>
        <taxon>Malpighiales</taxon>
        <taxon>Rhizophoraceae</taxon>
        <taxon>Rhizophora</taxon>
    </lineage>
</organism>
<proteinExistence type="predicted"/>
<evidence type="ECO:0000313" key="1">
    <source>
        <dbReference type="EMBL" id="MBX11720.1"/>
    </source>
</evidence>
<sequence>MLHETETNANRSITINNKTKESAAYSFSAKKKNRMVQTHVSIGAYCLCMRQPVHLPIKQFSFIPKA</sequence>
<reference evidence="1" key="1">
    <citation type="submission" date="2018-02" db="EMBL/GenBank/DDBJ databases">
        <title>Rhizophora mucronata_Transcriptome.</title>
        <authorList>
            <person name="Meera S.P."/>
            <person name="Sreeshan A."/>
            <person name="Augustine A."/>
        </authorList>
    </citation>
    <scope>NUCLEOTIDE SEQUENCE</scope>
    <source>
        <tissue evidence="1">Leaf</tissue>
    </source>
</reference>
<protein>
    <submittedName>
        <fullName evidence="1">Uncharacterized protein</fullName>
    </submittedName>
</protein>
<name>A0A2P2L166_RHIMU</name>
<dbReference type="AlphaFoldDB" id="A0A2P2L166"/>